<dbReference type="GO" id="GO:0003723">
    <property type="term" value="F:RNA binding"/>
    <property type="evidence" value="ECO:0007669"/>
    <property type="project" value="UniProtKB-KW"/>
</dbReference>
<keyword evidence="3" id="KW-0694">RNA-binding</keyword>
<dbReference type="OrthoDB" id="311673at2759"/>
<name>A0A8J8NTC0_HALGN</name>
<evidence type="ECO:0008006" key="8">
    <source>
        <dbReference type="Google" id="ProtNLM"/>
    </source>
</evidence>
<proteinExistence type="predicted"/>
<keyword evidence="2" id="KW-0396">Initiation factor</keyword>
<feature type="region of interest" description="Disordered" evidence="5">
    <location>
        <begin position="1"/>
        <end position="45"/>
    </location>
</feature>
<keyword evidence="1" id="KW-0963">Cytoplasm</keyword>
<dbReference type="AlphaFoldDB" id="A0A8J8NTC0"/>
<dbReference type="Proteomes" id="UP000785679">
    <property type="component" value="Unassembled WGS sequence"/>
</dbReference>
<accession>A0A8J8NTC0</accession>
<dbReference type="GO" id="GO:0003743">
    <property type="term" value="F:translation initiation factor activity"/>
    <property type="evidence" value="ECO:0007669"/>
    <property type="project" value="UniProtKB-KW"/>
</dbReference>
<dbReference type="Pfam" id="PF05091">
    <property type="entry name" value="eIF-3_zeta"/>
    <property type="match status" value="1"/>
</dbReference>
<comment type="caution">
    <text evidence="6">The sequence shown here is derived from an EMBL/GenBank/DDBJ whole genome shotgun (WGS) entry which is preliminary data.</text>
</comment>
<evidence type="ECO:0000256" key="5">
    <source>
        <dbReference type="SAM" id="MobiDB-lite"/>
    </source>
</evidence>
<reference evidence="6" key="1">
    <citation type="submission" date="2019-06" db="EMBL/GenBank/DDBJ databases">
        <authorList>
            <person name="Zheng W."/>
        </authorList>
    </citation>
    <scope>NUCLEOTIDE SEQUENCE</scope>
    <source>
        <strain evidence="6">QDHG01</strain>
    </source>
</reference>
<dbReference type="PANTHER" id="PTHR12399">
    <property type="entry name" value="EUKARYOTIC TRANSLATION INITIATION FACTOR 3 SUBUNIT 7"/>
    <property type="match status" value="1"/>
</dbReference>
<gene>
    <name evidence="6" type="ORF">FGO68_gene13516</name>
</gene>
<organism evidence="6 7">
    <name type="scientific">Halteria grandinella</name>
    <dbReference type="NCBI Taxonomy" id="5974"/>
    <lineage>
        <taxon>Eukaryota</taxon>
        <taxon>Sar</taxon>
        <taxon>Alveolata</taxon>
        <taxon>Ciliophora</taxon>
        <taxon>Intramacronucleata</taxon>
        <taxon>Spirotrichea</taxon>
        <taxon>Stichotrichia</taxon>
        <taxon>Sporadotrichida</taxon>
        <taxon>Halteriidae</taxon>
        <taxon>Halteria</taxon>
    </lineage>
</organism>
<evidence type="ECO:0000256" key="2">
    <source>
        <dbReference type="ARBA" id="ARBA00022540"/>
    </source>
</evidence>
<keyword evidence="7" id="KW-1185">Reference proteome</keyword>
<dbReference type="GO" id="GO:0005852">
    <property type="term" value="C:eukaryotic translation initiation factor 3 complex"/>
    <property type="evidence" value="ECO:0007669"/>
    <property type="project" value="InterPro"/>
</dbReference>
<dbReference type="PANTHER" id="PTHR12399:SF0">
    <property type="entry name" value="EUKARYOTIC TRANSLATION INITIATION FACTOR 3 SUBUNIT D"/>
    <property type="match status" value="1"/>
</dbReference>
<feature type="compositionally biased region" description="Gly residues" evidence="5">
    <location>
        <begin position="10"/>
        <end position="39"/>
    </location>
</feature>
<protein>
    <recommendedName>
        <fullName evidence="8">Eukaryotic translation initiation factor 3 subunit D</fullName>
    </recommendedName>
</protein>
<dbReference type="EMBL" id="RRYP01007132">
    <property type="protein sequence ID" value="TNV80713.1"/>
    <property type="molecule type" value="Genomic_DNA"/>
</dbReference>
<keyword evidence="4" id="KW-0648">Protein biosynthesis</keyword>
<evidence type="ECO:0000256" key="3">
    <source>
        <dbReference type="ARBA" id="ARBA00022884"/>
    </source>
</evidence>
<evidence type="ECO:0000256" key="1">
    <source>
        <dbReference type="ARBA" id="ARBA00022490"/>
    </source>
</evidence>
<evidence type="ECO:0000313" key="6">
    <source>
        <dbReference type="EMBL" id="TNV80713.1"/>
    </source>
</evidence>
<evidence type="ECO:0000313" key="7">
    <source>
        <dbReference type="Proteomes" id="UP000785679"/>
    </source>
</evidence>
<evidence type="ECO:0000256" key="4">
    <source>
        <dbReference type="ARBA" id="ARBA00022917"/>
    </source>
</evidence>
<dbReference type="InterPro" id="IPR007783">
    <property type="entry name" value="eIF3d"/>
</dbReference>
<sequence length="449" mass="50914">MQNKTYQGQSGPGGYQRGRGRGGFRGGAQTGGQHGGAGRGQQRPWQNRQQDVTGFVHNLGKKGYRDPSIEVRGDWPVIIELSKNQMEKLNPVTPLGVTVAAQCGTLYPYNHDLDKSGTYKQIPVPDFSGRVYANVPTLEDPVIRRLAQENKADIFATEVAAAAIMTAPKSLYSWDVVIKKHGDKLFIDKRDDANMLDNLTVNETSHDNQPVDDESVNGVRQIMEESVRVHNSFLHMQYAKAEDRKVNLTEKDPFIADEHEVCVRQGYIYKIWKLEGKRRICIRSTVHSYKSKSESESGETKVVYQNTYTLLEYELGKTNWKQNLDQQMAQCLTKEVQDNSSKVSRWVVQSLLAGVEQIKFAFVSRRTLKDPSKHVILGTYGIDTRSFQNQVNLSMSQCWAILLQTIECVYGYGEQIGEYVFVKDPNKAITRLFKMTAEEEDEDEPEEEL</sequence>